<accession>A0A8J2X711</accession>
<reference evidence="10" key="1">
    <citation type="submission" date="2021-11" db="EMBL/GenBank/DDBJ databases">
        <authorList>
            <consortium name="Genoscope - CEA"/>
            <person name="William W."/>
        </authorList>
    </citation>
    <scope>NUCLEOTIDE SEQUENCE</scope>
</reference>
<evidence type="ECO:0000256" key="1">
    <source>
        <dbReference type="ARBA" id="ARBA00005591"/>
    </source>
</evidence>
<dbReference type="HAMAP" id="MF_01401">
    <property type="entry name" value="MsrA"/>
    <property type="match status" value="1"/>
</dbReference>
<dbReference type="GO" id="GO:0034599">
    <property type="term" value="P:cellular response to oxidative stress"/>
    <property type="evidence" value="ECO:0007669"/>
    <property type="project" value="TreeGrafter"/>
</dbReference>
<protein>
    <recommendedName>
        <fullName evidence="2">peptide-methionine (S)-S-oxide reductase</fullName>
        <ecNumber evidence="2">1.8.4.11</ecNumber>
    </recommendedName>
    <alternativeName>
        <fullName evidence="5">Peptide-methionine (S)-S-oxide reductase</fullName>
    </alternativeName>
    <alternativeName>
        <fullName evidence="4">Protein-methionine-S-oxide reductase</fullName>
    </alternativeName>
</protein>
<evidence type="ECO:0000259" key="9">
    <source>
        <dbReference type="Pfam" id="PF01625"/>
    </source>
</evidence>
<gene>
    <name evidence="10" type="ORF">PECAL_6P07090</name>
</gene>
<feature type="chain" id="PRO_5035278223" description="peptide-methionine (S)-S-oxide reductase" evidence="8">
    <location>
        <begin position="17"/>
        <end position="296"/>
    </location>
</feature>
<evidence type="ECO:0000256" key="4">
    <source>
        <dbReference type="ARBA" id="ARBA00030273"/>
    </source>
</evidence>
<keyword evidence="3" id="KW-0560">Oxidoreductase</keyword>
<dbReference type="InterPro" id="IPR036509">
    <property type="entry name" value="Met_Sox_Rdtase_MsrA_sf"/>
</dbReference>
<dbReference type="InterPro" id="IPR002569">
    <property type="entry name" value="Met_Sox_Rdtase_MsrA_dom"/>
</dbReference>
<comment type="catalytic activity">
    <reaction evidence="6">
        <text>L-methionyl-[protein] + [thioredoxin]-disulfide + H2O = L-methionyl-(S)-S-oxide-[protein] + [thioredoxin]-dithiol</text>
        <dbReference type="Rhea" id="RHEA:14217"/>
        <dbReference type="Rhea" id="RHEA-COMP:10698"/>
        <dbReference type="Rhea" id="RHEA-COMP:10700"/>
        <dbReference type="Rhea" id="RHEA-COMP:12313"/>
        <dbReference type="Rhea" id="RHEA-COMP:12315"/>
        <dbReference type="ChEBI" id="CHEBI:15377"/>
        <dbReference type="ChEBI" id="CHEBI:16044"/>
        <dbReference type="ChEBI" id="CHEBI:29950"/>
        <dbReference type="ChEBI" id="CHEBI:44120"/>
        <dbReference type="ChEBI" id="CHEBI:50058"/>
        <dbReference type="EC" id="1.8.4.11"/>
    </reaction>
</comment>
<evidence type="ECO:0000256" key="7">
    <source>
        <dbReference type="ARBA" id="ARBA00048782"/>
    </source>
</evidence>
<dbReference type="Proteomes" id="UP000789595">
    <property type="component" value="Unassembled WGS sequence"/>
</dbReference>
<evidence type="ECO:0000256" key="5">
    <source>
        <dbReference type="ARBA" id="ARBA00030643"/>
    </source>
</evidence>
<keyword evidence="8" id="KW-0732">Signal</keyword>
<evidence type="ECO:0000256" key="8">
    <source>
        <dbReference type="SAM" id="SignalP"/>
    </source>
</evidence>
<comment type="similarity">
    <text evidence="1">Belongs to the MsrA Met sulfoxide reductase family.</text>
</comment>
<dbReference type="Gene3D" id="3.30.1060.10">
    <property type="entry name" value="Peptide methionine sulphoxide reductase MsrA"/>
    <property type="match status" value="1"/>
</dbReference>
<dbReference type="SUPFAM" id="SSF55068">
    <property type="entry name" value="Peptide methionine sulfoxide reductase"/>
    <property type="match status" value="1"/>
</dbReference>
<name>A0A8J2X711_9STRA</name>
<dbReference type="Pfam" id="PF01625">
    <property type="entry name" value="PMSR"/>
    <property type="match status" value="1"/>
</dbReference>
<proteinExistence type="inferred from homology"/>
<dbReference type="InterPro" id="IPR050162">
    <property type="entry name" value="MsrA_MetSO_reductase"/>
</dbReference>
<keyword evidence="11" id="KW-1185">Reference proteome</keyword>
<dbReference type="GO" id="GO:0005737">
    <property type="term" value="C:cytoplasm"/>
    <property type="evidence" value="ECO:0007669"/>
    <property type="project" value="TreeGrafter"/>
</dbReference>
<comment type="caution">
    <text evidence="10">The sequence shown here is derived from an EMBL/GenBank/DDBJ whole genome shotgun (WGS) entry which is preliminary data.</text>
</comment>
<dbReference type="AlphaFoldDB" id="A0A8J2X711"/>
<dbReference type="OrthoDB" id="77405at2759"/>
<dbReference type="GO" id="GO:0008113">
    <property type="term" value="F:peptide-methionine (S)-S-oxide reductase activity"/>
    <property type="evidence" value="ECO:0007669"/>
    <property type="project" value="UniProtKB-EC"/>
</dbReference>
<evidence type="ECO:0000313" key="11">
    <source>
        <dbReference type="Proteomes" id="UP000789595"/>
    </source>
</evidence>
<evidence type="ECO:0000313" key="10">
    <source>
        <dbReference type="EMBL" id="CAH0379108.1"/>
    </source>
</evidence>
<sequence length="296" mass="32866">MQRFAALAAAVPLAYALRPAAARSKPLTKRHLGTLMDLLGGGGGELIAPEKALPGRKEAMPNIEGSKHFVLGTDQVKVPEGHKVAVFANGCFWGSEKGIWRFPYGIYSTAVGYCAGFTPNPTYNEACSGMTGHTEGVRVVYDPEQISFADILRWFWEAHDPTSGMGQGNDRGTQYRSGFYYFDDDQKRLIEASKEFYEKKLGRPITTEVAAASDYDQYGGVWYFAEQYHQQYLAKPGARPYCSAQPQGIDLAPFAEWCPADLQEKYAPKLPDVFWDREKPRRGCSVVNSPNEPVVL</sequence>
<feature type="domain" description="Peptide methionine sulphoxide reductase MsrA" evidence="9">
    <location>
        <begin position="85"/>
        <end position="242"/>
    </location>
</feature>
<dbReference type="PANTHER" id="PTHR42799">
    <property type="entry name" value="MITOCHONDRIAL PEPTIDE METHIONINE SULFOXIDE REDUCTASE"/>
    <property type="match status" value="1"/>
</dbReference>
<evidence type="ECO:0000256" key="6">
    <source>
        <dbReference type="ARBA" id="ARBA00047806"/>
    </source>
</evidence>
<dbReference type="NCBIfam" id="TIGR00401">
    <property type="entry name" value="msrA"/>
    <property type="match status" value="1"/>
</dbReference>
<evidence type="ECO:0000256" key="3">
    <source>
        <dbReference type="ARBA" id="ARBA00023002"/>
    </source>
</evidence>
<evidence type="ECO:0000256" key="2">
    <source>
        <dbReference type="ARBA" id="ARBA00012502"/>
    </source>
</evidence>
<dbReference type="EMBL" id="CAKKNE010000006">
    <property type="protein sequence ID" value="CAH0379108.1"/>
    <property type="molecule type" value="Genomic_DNA"/>
</dbReference>
<dbReference type="EC" id="1.8.4.11" evidence="2"/>
<feature type="signal peptide" evidence="8">
    <location>
        <begin position="1"/>
        <end position="16"/>
    </location>
</feature>
<organism evidence="10 11">
    <name type="scientific">Pelagomonas calceolata</name>
    <dbReference type="NCBI Taxonomy" id="35677"/>
    <lineage>
        <taxon>Eukaryota</taxon>
        <taxon>Sar</taxon>
        <taxon>Stramenopiles</taxon>
        <taxon>Ochrophyta</taxon>
        <taxon>Pelagophyceae</taxon>
        <taxon>Pelagomonadales</taxon>
        <taxon>Pelagomonadaceae</taxon>
        <taxon>Pelagomonas</taxon>
    </lineage>
</organism>
<comment type="catalytic activity">
    <reaction evidence="7">
        <text>[thioredoxin]-disulfide + L-methionine + H2O = L-methionine (S)-S-oxide + [thioredoxin]-dithiol</text>
        <dbReference type="Rhea" id="RHEA:19993"/>
        <dbReference type="Rhea" id="RHEA-COMP:10698"/>
        <dbReference type="Rhea" id="RHEA-COMP:10700"/>
        <dbReference type="ChEBI" id="CHEBI:15377"/>
        <dbReference type="ChEBI" id="CHEBI:29950"/>
        <dbReference type="ChEBI" id="CHEBI:50058"/>
        <dbReference type="ChEBI" id="CHEBI:57844"/>
        <dbReference type="ChEBI" id="CHEBI:58772"/>
        <dbReference type="EC" id="1.8.4.11"/>
    </reaction>
</comment>
<dbReference type="PANTHER" id="PTHR42799:SF2">
    <property type="entry name" value="MITOCHONDRIAL PEPTIDE METHIONINE SULFOXIDE REDUCTASE"/>
    <property type="match status" value="1"/>
</dbReference>